<sequence>MIRLVMLLLTLTLFSGCMAVPYTYTQEVEGGDVLALRTGEEQVHRGRPNAFVDGLGHYLFSLPSKLILWNWRIENHDISPETEGHLRDYLVANDLANVKVRINEYAPGGEWSRLVRNREVGGFWRYTLGVLTTVSYTIFPGRVFGGDHYNPFTNTINLYSDHASIALHEGAHAKDFAQREYKGWYAFLRMLPLVPLHQEGLATGDTLGFHYDRDEREERKDDYRVLYPAYGTYIAGEGLSAASWFGPVAYPVQLGVMAAVAIPGHIVGRIKAAGVDDESPPEESGAAHPGIEP</sequence>
<evidence type="ECO:0008006" key="5">
    <source>
        <dbReference type="Google" id="ProtNLM"/>
    </source>
</evidence>
<gene>
    <name evidence="3" type="ORF">FL622_02265</name>
</gene>
<proteinExistence type="predicted"/>
<reference evidence="3 4" key="1">
    <citation type="submission" date="2019-07" db="EMBL/GenBank/DDBJ databases">
        <title>Insights of Desulfuromonas acetexigens electromicrobiology.</title>
        <authorList>
            <person name="Katuri K."/>
            <person name="Sapireddy V."/>
            <person name="Shaw D.R."/>
            <person name="Saikaly P."/>
        </authorList>
    </citation>
    <scope>NUCLEOTIDE SEQUENCE [LARGE SCALE GENOMIC DNA]</scope>
    <source>
        <strain evidence="3 4">2873</strain>
    </source>
</reference>
<dbReference type="EMBL" id="VJVV01000001">
    <property type="protein sequence ID" value="TRO84025.1"/>
    <property type="molecule type" value="Genomic_DNA"/>
</dbReference>
<evidence type="ECO:0000313" key="3">
    <source>
        <dbReference type="EMBL" id="TRO84025.1"/>
    </source>
</evidence>
<name>A0A550JLD0_9BACT</name>
<feature type="chain" id="PRO_5022037536" description="Lipoprotein" evidence="2">
    <location>
        <begin position="20"/>
        <end position="293"/>
    </location>
</feature>
<feature type="region of interest" description="Disordered" evidence="1">
    <location>
        <begin position="273"/>
        <end position="293"/>
    </location>
</feature>
<evidence type="ECO:0000313" key="4">
    <source>
        <dbReference type="Proteomes" id="UP000317155"/>
    </source>
</evidence>
<dbReference type="AlphaFoldDB" id="A0A550JLD0"/>
<dbReference type="OrthoDB" id="9255985at2"/>
<evidence type="ECO:0000256" key="1">
    <source>
        <dbReference type="SAM" id="MobiDB-lite"/>
    </source>
</evidence>
<organism evidence="3 4">
    <name type="scientific">Trichloromonas acetexigens</name>
    <dbReference type="NCBI Taxonomy" id="38815"/>
    <lineage>
        <taxon>Bacteria</taxon>
        <taxon>Pseudomonadati</taxon>
        <taxon>Thermodesulfobacteriota</taxon>
        <taxon>Desulfuromonadia</taxon>
        <taxon>Desulfuromonadales</taxon>
        <taxon>Trichloromonadaceae</taxon>
        <taxon>Trichloromonas</taxon>
    </lineage>
</organism>
<keyword evidence="2" id="KW-0732">Signal</keyword>
<dbReference type="Proteomes" id="UP000317155">
    <property type="component" value="Unassembled WGS sequence"/>
</dbReference>
<feature type="signal peptide" evidence="2">
    <location>
        <begin position="1"/>
        <end position="19"/>
    </location>
</feature>
<accession>A0A550JLD0</accession>
<keyword evidence="4" id="KW-1185">Reference proteome</keyword>
<evidence type="ECO:0000256" key="2">
    <source>
        <dbReference type="SAM" id="SignalP"/>
    </source>
</evidence>
<comment type="caution">
    <text evidence="3">The sequence shown here is derived from an EMBL/GenBank/DDBJ whole genome shotgun (WGS) entry which is preliminary data.</text>
</comment>
<dbReference type="RefSeq" id="WP_092053101.1">
    <property type="nucleotide sequence ID" value="NZ_FOJJ01000001.1"/>
</dbReference>
<dbReference type="PROSITE" id="PS51257">
    <property type="entry name" value="PROKAR_LIPOPROTEIN"/>
    <property type="match status" value="1"/>
</dbReference>
<protein>
    <recommendedName>
        <fullName evidence="5">Lipoprotein</fullName>
    </recommendedName>
</protein>